<dbReference type="HAMAP" id="MF_00365">
    <property type="entry name" value="RecF"/>
    <property type="match status" value="1"/>
</dbReference>
<dbReference type="GO" id="GO:0005737">
    <property type="term" value="C:cytoplasm"/>
    <property type="evidence" value="ECO:0007669"/>
    <property type="project" value="UniProtKB-SubCell"/>
</dbReference>
<dbReference type="RefSeq" id="WP_025748736.1">
    <property type="nucleotide sequence ID" value="NZ_FOXR01000021.1"/>
</dbReference>
<dbReference type="GO" id="GO:0003697">
    <property type="term" value="F:single-stranded DNA binding"/>
    <property type="evidence" value="ECO:0007669"/>
    <property type="project" value="UniProtKB-UniRule"/>
</dbReference>
<dbReference type="SUPFAM" id="SSF52540">
    <property type="entry name" value="P-loop containing nucleoside triphosphate hydrolases"/>
    <property type="match status" value="1"/>
</dbReference>
<dbReference type="Pfam" id="PF02463">
    <property type="entry name" value="SMC_N"/>
    <property type="match status" value="1"/>
</dbReference>
<dbReference type="EMBL" id="FOXR01000021">
    <property type="protein sequence ID" value="SFQ26159.1"/>
    <property type="molecule type" value="Genomic_DNA"/>
</dbReference>
<keyword evidence="7 12" id="KW-0227">DNA damage</keyword>
<comment type="subcellular location">
    <subcellularLocation>
        <location evidence="1 12 13">Cytoplasm</location>
    </subcellularLocation>
</comment>
<dbReference type="InterPro" id="IPR018078">
    <property type="entry name" value="DNA-binding_RecF_CS"/>
</dbReference>
<keyword evidence="6 12" id="KW-0547">Nucleotide-binding</keyword>
<dbReference type="Gene3D" id="1.20.1050.90">
    <property type="entry name" value="RecF/RecN/SMC, N-terminal domain"/>
    <property type="match status" value="1"/>
</dbReference>
<organism evidence="15 16">
    <name type="scientific">Caldicoprobacter faecalis</name>
    <dbReference type="NCBI Taxonomy" id="937334"/>
    <lineage>
        <taxon>Bacteria</taxon>
        <taxon>Bacillati</taxon>
        <taxon>Bacillota</taxon>
        <taxon>Clostridia</taxon>
        <taxon>Caldicoprobacterales</taxon>
        <taxon>Caldicoprobacteraceae</taxon>
        <taxon>Caldicoprobacter</taxon>
    </lineage>
</organism>
<dbReference type="InterPro" id="IPR003395">
    <property type="entry name" value="RecF/RecN/SMC_N"/>
</dbReference>
<gene>
    <name evidence="12" type="primary">recF</name>
    <name evidence="15" type="ORF">SAMN05444406_12132</name>
</gene>
<evidence type="ECO:0000259" key="14">
    <source>
        <dbReference type="Pfam" id="PF02463"/>
    </source>
</evidence>
<comment type="similarity">
    <text evidence="2 12 13">Belongs to the RecF family.</text>
</comment>
<dbReference type="PROSITE" id="PS00618">
    <property type="entry name" value="RECF_2"/>
    <property type="match status" value="1"/>
</dbReference>
<evidence type="ECO:0000256" key="7">
    <source>
        <dbReference type="ARBA" id="ARBA00022763"/>
    </source>
</evidence>
<evidence type="ECO:0000256" key="3">
    <source>
        <dbReference type="ARBA" id="ARBA00020170"/>
    </source>
</evidence>
<name>A0A1I5X2G7_9FIRM</name>
<dbReference type="InterPro" id="IPR042174">
    <property type="entry name" value="RecF_2"/>
</dbReference>
<evidence type="ECO:0000256" key="5">
    <source>
        <dbReference type="ARBA" id="ARBA00022705"/>
    </source>
</evidence>
<dbReference type="Proteomes" id="UP000198577">
    <property type="component" value="Unassembled WGS sequence"/>
</dbReference>
<feature type="domain" description="RecF/RecN/SMC N-terminal" evidence="14">
    <location>
        <begin position="2"/>
        <end position="346"/>
    </location>
</feature>
<dbReference type="PANTHER" id="PTHR32182:SF0">
    <property type="entry name" value="DNA REPLICATION AND REPAIR PROTEIN RECF"/>
    <property type="match status" value="1"/>
</dbReference>
<evidence type="ECO:0000256" key="8">
    <source>
        <dbReference type="ARBA" id="ARBA00022840"/>
    </source>
</evidence>
<reference evidence="15 16" key="1">
    <citation type="submission" date="2016-10" db="EMBL/GenBank/DDBJ databases">
        <authorList>
            <person name="de Groot N.N."/>
        </authorList>
    </citation>
    <scope>NUCLEOTIDE SEQUENCE [LARGE SCALE GENOMIC DNA]</scope>
    <source>
        <strain evidence="15 16">DSM 20678</strain>
    </source>
</reference>
<evidence type="ECO:0000256" key="10">
    <source>
        <dbReference type="ARBA" id="ARBA00023204"/>
    </source>
</evidence>
<comment type="function">
    <text evidence="12 13">The RecF protein is involved in DNA metabolism; it is required for DNA replication and normal SOS inducibility. RecF binds preferentially to single-stranded, linear DNA. It also seems to bind ATP.</text>
</comment>
<keyword evidence="11 12" id="KW-0742">SOS response</keyword>
<sequence length="373" mass="43400">MHLKELTLNNYRNYQSLSLKFDGGRILFVGRNAQGKTNILESIFLTCTGRSHRTPRDSELIRWGQDSCYIKVLVERRVGYNSIEVFLSLKDKKRIKINGVTIQKLGQLMGHFNAVIFSPEDLRLVKEAPSERRRYMDMEISQIRPQYFYNLQQYNRILAHRNNLLKEIDKNPEAKKMLAVFDEQLSEVGAFIIKQRYEFIESLSKIAREIHARISSGAERLDIKYRPSIRASSLDAGDIRKEFFAALEKNKWEDIQRGSTGVGCHRDDIGFEINGVDVRVFGSQGQQRTVALSLKLSDIELMYRETGEYPVLLLDDVMSELDEWRHRRLFEELGDVQVFVTATDLNSIPPCELEKFDIYEVEEGKVTKRQIYE</sequence>
<dbReference type="AlphaFoldDB" id="A0A1I5X2G7"/>
<accession>A0A1I5X2G7</accession>
<evidence type="ECO:0000313" key="15">
    <source>
        <dbReference type="EMBL" id="SFQ26159.1"/>
    </source>
</evidence>
<protein>
    <recommendedName>
        <fullName evidence="3 12">DNA replication and repair protein RecF</fullName>
    </recommendedName>
</protein>
<dbReference type="InterPro" id="IPR027417">
    <property type="entry name" value="P-loop_NTPase"/>
</dbReference>
<keyword evidence="16" id="KW-1185">Reference proteome</keyword>
<dbReference type="NCBIfam" id="TIGR00611">
    <property type="entry name" value="recf"/>
    <property type="match status" value="1"/>
</dbReference>
<keyword evidence="8 12" id="KW-0067">ATP-binding</keyword>
<dbReference type="PROSITE" id="PS00617">
    <property type="entry name" value="RECF_1"/>
    <property type="match status" value="1"/>
</dbReference>
<dbReference type="GO" id="GO:0006260">
    <property type="term" value="P:DNA replication"/>
    <property type="evidence" value="ECO:0007669"/>
    <property type="project" value="UniProtKB-UniRule"/>
</dbReference>
<evidence type="ECO:0000256" key="9">
    <source>
        <dbReference type="ARBA" id="ARBA00023125"/>
    </source>
</evidence>
<evidence type="ECO:0000313" key="16">
    <source>
        <dbReference type="Proteomes" id="UP000198577"/>
    </source>
</evidence>
<keyword evidence="9 12" id="KW-0238">DNA-binding</keyword>
<dbReference type="GO" id="GO:0009432">
    <property type="term" value="P:SOS response"/>
    <property type="evidence" value="ECO:0007669"/>
    <property type="project" value="UniProtKB-UniRule"/>
</dbReference>
<dbReference type="Gene3D" id="3.40.50.300">
    <property type="entry name" value="P-loop containing nucleotide triphosphate hydrolases"/>
    <property type="match status" value="1"/>
</dbReference>
<dbReference type="PANTHER" id="PTHR32182">
    <property type="entry name" value="DNA REPLICATION AND REPAIR PROTEIN RECF"/>
    <property type="match status" value="1"/>
</dbReference>
<evidence type="ECO:0000256" key="1">
    <source>
        <dbReference type="ARBA" id="ARBA00004496"/>
    </source>
</evidence>
<dbReference type="GO" id="GO:0005524">
    <property type="term" value="F:ATP binding"/>
    <property type="evidence" value="ECO:0007669"/>
    <property type="project" value="UniProtKB-UniRule"/>
</dbReference>
<dbReference type="CDD" id="cd03242">
    <property type="entry name" value="ABC_RecF"/>
    <property type="match status" value="1"/>
</dbReference>
<keyword evidence="4 12" id="KW-0963">Cytoplasm</keyword>
<evidence type="ECO:0000256" key="12">
    <source>
        <dbReference type="HAMAP-Rule" id="MF_00365"/>
    </source>
</evidence>
<evidence type="ECO:0000256" key="2">
    <source>
        <dbReference type="ARBA" id="ARBA00008016"/>
    </source>
</evidence>
<dbReference type="InterPro" id="IPR001238">
    <property type="entry name" value="DNA-binding_RecF"/>
</dbReference>
<evidence type="ECO:0000256" key="4">
    <source>
        <dbReference type="ARBA" id="ARBA00022490"/>
    </source>
</evidence>
<dbReference type="GO" id="GO:0000731">
    <property type="term" value="P:DNA synthesis involved in DNA repair"/>
    <property type="evidence" value="ECO:0007669"/>
    <property type="project" value="TreeGrafter"/>
</dbReference>
<proteinExistence type="inferred from homology"/>
<keyword evidence="5 12" id="KW-0235">DNA replication</keyword>
<keyword evidence="10 12" id="KW-0234">DNA repair</keyword>
<evidence type="ECO:0000256" key="6">
    <source>
        <dbReference type="ARBA" id="ARBA00022741"/>
    </source>
</evidence>
<evidence type="ECO:0000256" key="13">
    <source>
        <dbReference type="RuleBase" id="RU000578"/>
    </source>
</evidence>
<feature type="binding site" evidence="12">
    <location>
        <begin position="30"/>
        <end position="37"/>
    </location>
    <ligand>
        <name>ATP</name>
        <dbReference type="ChEBI" id="CHEBI:30616"/>
    </ligand>
</feature>
<dbReference type="GO" id="GO:0006302">
    <property type="term" value="P:double-strand break repair"/>
    <property type="evidence" value="ECO:0007669"/>
    <property type="project" value="TreeGrafter"/>
</dbReference>
<dbReference type="STRING" id="937334.SAMN05444406_12132"/>
<evidence type="ECO:0000256" key="11">
    <source>
        <dbReference type="ARBA" id="ARBA00023236"/>
    </source>
</evidence>